<accession>A0ABN6SEA7</accession>
<keyword evidence="4" id="KW-1185">Reference proteome</keyword>
<organism evidence="3 4">
    <name type="scientific">Bombiscardovia apis</name>
    <dbReference type="NCBI Taxonomy" id="2932182"/>
    <lineage>
        <taxon>Bacteria</taxon>
        <taxon>Bacillati</taxon>
        <taxon>Actinomycetota</taxon>
        <taxon>Actinomycetes</taxon>
        <taxon>Bifidobacteriales</taxon>
        <taxon>Bifidobacteriaceae</taxon>
        <taxon>Bombiscardovia</taxon>
    </lineage>
</organism>
<dbReference type="EMBL" id="AP026800">
    <property type="protein sequence ID" value="BDR54359.1"/>
    <property type="molecule type" value="Genomic_DNA"/>
</dbReference>
<dbReference type="Proteomes" id="UP001321748">
    <property type="component" value="Chromosome"/>
</dbReference>
<keyword evidence="2" id="KW-1133">Transmembrane helix</keyword>
<feature type="transmembrane region" description="Helical" evidence="2">
    <location>
        <begin position="164"/>
        <end position="184"/>
    </location>
</feature>
<evidence type="ECO:0000313" key="4">
    <source>
        <dbReference type="Proteomes" id="UP001321748"/>
    </source>
</evidence>
<evidence type="ECO:0000313" key="3">
    <source>
        <dbReference type="EMBL" id="BDR54359.1"/>
    </source>
</evidence>
<feature type="transmembrane region" description="Helical" evidence="2">
    <location>
        <begin position="71"/>
        <end position="90"/>
    </location>
</feature>
<dbReference type="RefSeq" id="WP_317643369.1">
    <property type="nucleotide sequence ID" value="NZ_AP026800.1"/>
</dbReference>
<proteinExistence type="predicted"/>
<name>A0ABN6SEA7_9BIFI</name>
<evidence type="ECO:0000256" key="1">
    <source>
        <dbReference type="SAM" id="MobiDB-lite"/>
    </source>
</evidence>
<feature type="transmembrane region" description="Helical" evidence="2">
    <location>
        <begin position="121"/>
        <end position="144"/>
    </location>
</feature>
<evidence type="ECO:0000256" key="2">
    <source>
        <dbReference type="SAM" id="Phobius"/>
    </source>
</evidence>
<protein>
    <submittedName>
        <fullName evidence="3">Uncharacterized protein</fullName>
    </submittedName>
</protein>
<reference evidence="3 4" key="1">
    <citation type="journal article" date="2023" name="Microbiol. Spectr.">
        <title>Symbiosis of Carpenter Bees with Uncharacterized Lactic Acid Bacteria Showing NAD Auxotrophy.</title>
        <authorList>
            <person name="Kawasaki S."/>
            <person name="Ozawa K."/>
            <person name="Mori T."/>
            <person name="Yamamoto A."/>
            <person name="Ito M."/>
            <person name="Ohkuma M."/>
            <person name="Sakamoto M."/>
            <person name="Matsutani M."/>
        </authorList>
    </citation>
    <scope>NUCLEOTIDE SEQUENCE [LARGE SCALE GENOMIC DNA]</scope>
    <source>
        <strain evidence="3 4">KimH</strain>
    </source>
</reference>
<sequence length="303" mass="33163">MLSLFLHTSGADQESFDAAQQEDVKEESGNGIEQGPVSGESFEGDEASENSVAELKSLMVALKQYRRLKRAVAVLCALMLSGWIIIILMVRKIPAFIFGKPDAPIRFFEQGITELIMEPSLFTLLLTFGFFLLSVAVLALAIGVSHGMSSLGMAKPVFNRIAELLAVCAIVFSLAMIGEGWGVGAERIQKGTLPALPTDSMILGTPYKTVWSWRHESASGRQQGKIIAPIARQVDVESSSRGMEYYLYARVDSDRLSAVEPLLSGYAKSALASLSDYGLPQAKVSVHIDDWDRHTLLERTYQN</sequence>
<feature type="region of interest" description="Disordered" evidence="1">
    <location>
        <begin position="7"/>
        <end position="44"/>
    </location>
</feature>
<keyword evidence="2" id="KW-0472">Membrane</keyword>
<gene>
    <name evidence="3" type="ORF">KIMH_04700</name>
</gene>
<keyword evidence="2" id="KW-0812">Transmembrane</keyword>